<organism evidence="2 3">
    <name type="scientific">Pseudoglutamicibacter albus</name>
    <dbReference type="NCBI Taxonomy" id="98671"/>
    <lineage>
        <taxon>Bacteria</taxon>
        <taxon>Bacillati</taxon>
        <taxon>Actinomycetota</taxon>
        <taxon>Actinomycetes</taxon>
        <taxon>Micrococcales</taxon>
        <taxon>Micrococcaceae</taxon>
        <taxon>Pseudoglutamicibacter</taxon>
    </lineage>
</organism>
<feature type="transmembrane region" description="Helical" evidence="1">
    <location>
        <begin position="265"/>
        <end position="287"/>
    </location>
</feature>
<evidence type="ECO:0000313" key="2">
    <source>
        <dbReference type="EMBL" id="MDR7294207.1"/>
    </source>
</evidence>
<comment type="caution">
    <text evidence="2">The sequence shown here is derived from an EMBL/GenBank/DDBJ whole genome shotgun (WGS) entry which is preliminary data.</text>
</comment>
<feature type="transmembrane region" description="Helical" evidence="1">
    <location>
        <begin position="436"/>
        <end position="456"/>
    </location>
</feature>
<dbReference type="Proteomes" id="UP001180715">
    <property type="component" value="Unassembled WGS sequence"/>
</dbReference>
<dbReference type="RefSeq" id="WP_070492027.1">
    <property type="nucleotide sequence ID" value="NZ_JAVDXX010000001.1"/>
</dbReference>
<feature type="transmembrane region" description="Helical" evidence="1">
    <location>
        <begin position="791"/>
        <end position="814"/>
    </location>
</feature>
<reference evidence="2" key="1">
    <citation type="submission" date="2023-07" db="EMBL/GenBank/DDBJ databases">
        <title>Sequencing the genomes of 1000 actinobacteria strains.</title>
        <authorList>
            <person name="Klenk H.-P."/>
        </authorList>
    </citation>
    <scope>NUCLEOTIDE SEQUENCE</scope>
    <source>
        <strain evidence="2">DSM 13068</strain>
    </source>
</reference>
<protein>
    <submittedName>
        <fullName evidence="2">ABC transport system permease protein</fullName>
    </submittedName>
</protein>
<keyword evidence="1" id="KW-0812">Transmembrane</keyword>
<feature type="transmembrane region" description="Helical" evidence="1">
    <location>
        <begin position="703"/>
        <end position="722"/>
    </location>
</feature>
<evidence type="ECO:0000256" key="1">
    <source>
        <dbReference type="SAM" id="Phobius"/>
    </source>
</evidence>
<feature type="transmembrane region" description="Helical" evidence="1">
    <location>
        <begin position="400"/>
        <end position="424"/>
    </location>
</feature>
<name>A0ABU1Z0R5_9MICC</name>
<evidence type="ECO:0000313" key="3">
    <source>
        <dbReference type="Proteomes" id="UP001180715"/>
    </source>
</evidence>
<accession>A0ABU1Z0R5</accession>
<feature type="transmembrane region" description="Helical" evidence="1">
    <location>
        <begin position="758"/>
        <end position="779"/>
    </location>
</feature>
<feature type="transmembrane region" description="Helical" evidence="1">
    <location>
        <begin position="360"/>
        <end position="380"/>
    </location>
</feature>
<feature type="transmembrane region" description="Helical" evidence="1">
    <location>
        <begin position="318"/>
        <end position="340"/>
    </location>
</feature>
<dbReference type="EMBL" id="JAVDXX010000001">
    <property type="protein sequence ID" value="MDR7294207.1"/>
    <property type="molecule type" value="Genomic_DNA"/>
</dbReference>
<keyword evidence="1" id="KW-1133">Transmembrane helix</keyword>
<proteinExistence type="predicted"/>
<keyword evidence="1" id="KW-0472">Membrane</keyword>
<feature type="transmembrane region" description="Helical" evidence="1">
    <location>
        <begin position="477"/>
        <end position="499"/>
    </location>
</feature>
<keyword evidence="3" id="KW-1185">Reference proteome</keyword>
<feature type="transmembrane region" description="Helical" evidence="1">
    <location>
        <begin position="25"/>
        <end position="43"/>
    </location>
</feature>
<sequence>MGVLKLVIFVVGRYVEKILGKKGRYRFILVVLAVVVGLLSWVATADRQLVMKPADKAQHLFGDAQALLQVPLHTGVGKKDTIRSALDRPDEGVRAISTTADIYLDASKERYRTMLEGDWPQIGEQFGYNLTAGRWPSKPGEIVASGDSGLSIGESVTAMDHNIKLRVVGLADERFSPKADTLLAFPGTWNTIDPAAAQTHSAMINTTLFSTGITGKDALEEYVLRHVDKKTKEQLDSLEGVTLGESYLARSAVEDRPHQGFAENFSFILGVFALLMPSAVVLFLWTWSRKALAPVKSQLHTLGVNSTPLWKATVRKSFIGVILSAGVASMLGVGVAWLMAPFLADLAGIQGPGPQVAWKWLGLIFTGIAVCYIAGAVWTYPYPKNRVAVEGGRKHRGSSFIGSGIALWMTGLASVIVIGGTVLIGLRTGPDIFDVWAPIPVIAFSLFLALLVVRTISAKVPLKPRVFARRLAARHRVTTAIAIFLLTASSGMLIFSGTFSKSFNTAANKDVLDVIRSDQVGVEQSNDLGQKTTQKKVIELAHDLGIAEPVRLLTGSGSLDWVEGMEGAFGVSAVDGAEELERLIGRTLDAKERAVLQSGGMLVRHPGFLQGSEALLLTEVFPDGRTLPATVSDFGEILELEAGAIILTETLEKYKSPLGATRWVFTELSEPQKKALIEKAVEQRVPRELLLIPRMQEQEMPEIVYYSLATALIGSCLIVVMVSRANAKSLEAIRSTFWTLGLPDSWHRWVLRWSMSIIVVRAFVLGVIAGLGPAALVAATQSSALIFTIDWVTIVFAAAALIIGTVAGLLIVGLSRNRGGAHS</sequence>
<gene>
    <name evidence="2" type="ORF">J2S67_001475</name>
</gene>